<dbReference type="GO" id="GO:0032797">
    <property type="term" value="C:SMN complex"/>
    <property type="evidence" value="ECO:0007669"/>
    <property type="project" value="UniProtKB-UniRule"/>
</dbReference>
<accession>A0A8R1TYB8</accession>
<evidence type="ECO:0000256" key="3">
    <source>
        <dbReference type="ARBA" id="ARBA00022664"/>
    </source>
</evidence>
<comment type="subcellular location">
    <subcellularLocation>
        <location evidence="1">Cytoplasm</location>
    </subcellularLocation>
</comment>
<proteinExistence type="inferred from homology"/>
<evidence type="ECO:0000256" key="5">
    <source>
        <dbReference type="ARBA" id="ARBA00025758"/>
    </source>
</evidence>
<dbReference type="AlphaFoldDB" id="A0A8R1TYB8"/>
<evidence type="ECO:0000313" key="8">
    <source>
        <dbReference type="EnsemblMetazoa" id="OVOC7973.1"/>
    </source>
</evidence>
<dbReference type="InterPro" id="IPR035426">
    <property type="entry name" value="Gemin2/Brr1"/>
</dbReference>
<evidence type="ECO:0000256" key="6">
    <source>
        <dbReference type="ARBA" id="ARBA00047179"/>
    </source>
</evidence>
<name>A0A8R1TYB8_ONCVO</name>
<dbReference type="OMA" id="DEWRIFC"/>
<dbReference type="EnsemblMetazoa" id="OVOC7973.1">
    <property type="protein sequence ID" value="OVOC7973.1"/>
    <property type="gene ID" value="WBGene00244782"/>
</dbReference>
<dbReference type="PANTHER" id="PTHR12794:SF0">
    <property type="entry name" value="GEM-ASSOCIATED PROTEIN 2"/>
    <property type="match status" value="1"/>
</dbReference>
<organism evidence="8 9">
    <name type="scientific">Onchocerca volvulus</name>
    <dbReference type="NCBI Taxonomy" id="6282"/>
    <lineage>
        <taxon>Eukaryota</taxon>
        <taxon>Metazoa</taxon>
        <taxon>Ecdysozoa</taxon>
        <taxon>Nematoda</taxon>
        <taxon>Chromadorea</taxon>
        <taxon>Rhabditida</taxon>
        <taxon>Spirurina</taxon>
        <taxon>Spiruromorpha</taxon>
        <taxon>Filarioidea</taxon>
        <taxon>Onchocercidae</taxon>
        <taxon>Onchocerca</taxon>
    </lineage>
</organism>
<evidence type="ECO:0000313" key="9">
    <source>
        <dbReference type="Proteomes" id="UP000024404"/>
    </source>
</evidence>
<dbReference type="EMBL" id="CMVM020000238">
    <property type="status" value="NOT_ANNOTATED_CDS"/>
    <property type="molecule type" value="Genomic_DNA"/>
</dbReference>
<keyword evidence="2 7" id="KW-0963">Cytoplasm</keyword>
<dbReference type="GO" id="GO:0000387">
    <property type="term" value="P:spliceosomal snRNP assembly"/>
    <property type="evidence" value="ECO:0007669"/>
    <property type="project" value="UniProtKB-UniRule"/>
</dbReference>
<reference evidence="9" key="1">
    <citation type="submission" date="2013-10" db="EMBL/GenBank/DDBJ databases">
        <title>Genome sequencing of Onchocerca volvulus.</title>
        <authorList>
            <person name="Cotton J."/>
            <person name="Tsai J."/>
            <person name="Stanley E."/>
            <person name="Tracey A."/>
            <person name="Holroyd N."/>
            <person name="Lustigman S."/>
            <person name="Berriman M."/>
        </authorList>
    </citation>
    <scope>NUCLEOTIDE SEQUENCE</scope>
</reference>
<dbReference type="GO" id="GO:0005681">
    <property type="term" value="C:spliceosomal complex"/>
    <property type="evidence" value="ECO:0007669"/>
    <property type="project" value="UniProtKB-UniRule"/>
</dbReference>
<protein>
    <recommendedName>
        <fullName evidence="6 7">Gem-associated protein 2</fullName>
    </recommendedName>
</protein>
<dbReference type="Gene3D" id="1.20.58.1070">
    <property type="match status" value="1"/>
</dbReference>
<comment type="subunit">
    <text evidence="7">Part of the core SMN complex.</text>
</comment>
<evidence type="ECO:0000256" key="1">
    <source>
        <dbReference type="ARBA" id="ARBA00004496"/>
    </source>
</evidence>
<keyword evidence="9" id="KW-1185">Reference proteome</keyword>
<dbReference type="Pfam" id="PF04938">
    <property type="entry name" value="SIP1"/>
    <property type="match status" value="1"/>
</dbReference>
<dbReference type="PIRSF" id="PIRSF038038">
    <property type="entry name" value="SMN_Gemin2"/>
    <property type="match status" value="1"/>
</dbReference>
<comment type="function">
    <text evidence="7">The SMN complex catalyzes the assembly of small nuclear ribonucleoproteins (snRNPs), the building blocks of the spliceosome, and thereby plays an important role in the splicing of cellular pre-mRNAs.</text>
</comment>
<dbReference type="Proteomes" id="UP000024404">
    <property type="component" value="Unassembled WGS sequence"/>
</dbReference>
<evidence type="ECO:0000256" key="4">
    <source>
        <dbReference type="ARBA" id="ARBA00023187"/>
    </source>
</evidence>
<keyword evidence="4 7" id="KW-0508">mRNA splicing</keyword>
<dbReference type="PANTHER" id="PTHR12794">
    <property type="entry name" value="GEMIN2"/>
    <property type="match status" value="1"/>
</dbReference>
<dbReference type="GO" id="GO:0000245">
    <property type="term" value="P:spliceosomal complex assembly"/>
    <property type="evidence" value="ECO:0007669"/>
    <property type="project" value="UniProtKB-UniRule"/>
</dbReference>
<reference evidence="8" key="2">
    <citation type="submission" date="2022-06" db="UniProtKB">
        <authorList>
            <consortium name="EnsemblMetazoa"/>
        </authorList>
    </citation>
    <scope>IDENTIFICATION</scope>
</reference>
<evidence type="ECO:0000256" key="7">
    <source>
        <dbReference type="PIRNR" id="PIRNR038038"/>
    </source>
</evidence>
<comment type="similarity">
    <text evidence="5 7">Belongs to the gemin-2 family.</text>
</comment>
<dbReference type="InterPro" id="IPR017364">
    <property type="entry name" value="GEMIN2"/>
</dbReference>
<sequence length="255" mass="29632">MEQEAVFDVGNFDDRDVSLNETPRDPTHYLQQVSVSRARCPEVVTATKIPVFEVGSSALPKDLFFTTDPPSEQSIAMVNPSKRFSMQRAFVRNQRSKWKEEAITFKWPSLRNPDAWRIFCLEERKNPFPIKPKDIPRFAHHRGNPPTLRLLFNLSQSQTFLEEGYTRPLFEWIYALMLVLQKPLWHDVCSSIRQLAKHSRILRNTLDEKMPNSSKMHEEFSLFIAIVGVYFEQLDLADQISQLDDETDETSSIPS</sequence>
<evidence type="ECO:0000256" key="2">
    <source>
        <dbReference type="ARBA" id="ARBA00022490"/>
    </source>
</evidence>
<keyword evidence="3 7" id="KW-0507">mRNA processing</keyword>